<reference evidence="7 8" key="1">
    <citation type="submission" date="2018-09" db="EMBL/GenBank/DDBJ databases">
        <title>Genome sequencing of strain 6GH32-13.</title>
        <authorList>
            <person name="Weon H.-Y."/>
            <person name="Heo J."/>
            <person name="Kwon S.-W."/>
        </authorList>
    </citation>
    <scope>NUCLEOTIDE SEQUENCE [LARGE SCALE GENOMIC DNA]</scope>
    <source>
        <strain evidence="7 8">5GH32-13</strain>
    </source>
</reference>
<dbReference type="RefSeq" id="WP_119051079.1">
    <property type="nucleotide sequence ID" value="NZ_CP032157.1"/>
</dbReference>
<dbReference type="SUPFAM" id="SSF88946">
    <property type="entry name" value="Sigma2 domain of RNA polymerase sigma factors"/>
    <property type="match status" value="1"/>
</dbReference>
<dbReference type="InterPro" id="IPR014284">
    <property type="entry name" value="RNA_pol_sigma-70_dom"/>
</dbReference>
<sequence>MKHLGQDLVTQFTQGNTRAFTTIYNIYYPRLFNFAKRMVENRQEAQDITAETFVKLWRLHPNFSSHEKIRAFLFVTARNACYDYLKYNAKENSHQKELIYQLMPETDSVIMRDEIKADVLDHIYTEIEKLPQQCKAVFTLSYLEGRKNNEIAELLKITDKTVRNQKVLAKKLLRVALFDHLRVVSILVCFMPAGLL</sequence>
<gene>
    <name evidence="7" type="ORF">D3H65_14940</name>
</gene>
<dbReference type="GO" id="GO:0016987">
    <property type="term" value="F:sigma factor activity"/>
    <property type="evidence" value="ECO:0007669"/>
    <property type="project" value="UniProtKB-KW"/>
</dbReference>
<dbReference type="PANTHER" id="PTHR43133:SF46">
    <property type="entry name" value="RNA POLYMERASE SIGMA-70 FACTOR ECF SUBFAMILY"/>
    <property type="match status" value="1"/>
</dbReference>
<feature type="domain" description="RNA polymerase sigma factor 70 region 4 type 2" evidence="6">
    <location>
        <begin position="123"/>
        <end position="173"/>
    </location>
</feature>
<dbReference type="Gene3D" id="1.10.10.10">
    <property type="entry name" value="Winged helix-like DNA-binding domain superfamily/Winged helix DNA-binding domain"/>
    <property type="match status" value="1"/>
</dbReference>
<dbReference type="InterPro" id="IPR013324">
    <property type="entry name" value="RNA_pol_sigma_r3/r4-like"/>
</dbReference>
<dbReference type="InterPro" id="IPR013325">
    <property type="entry name" value="RNA_pol_sigma_r2"/>
</dbReference>
<comment type="similarity">
    <text evidence="1">Belongs to the sigma-70 factor family. ECF subfamily.</text>
</comment>
<dbReference type="InterPro" id="IPR039425">
    <property type="entry name" value="RNA_pol_sigma-70-like"/>
</dbReference>
<feature type="domain" description="RNA polymerase sigma-70 region 2" evidence="5">
    <location>
        <begin position="24"/>
        <end position="89"/>
    </location>
</feature>
<dbReference type="InterPro" id="IPR013249">
    <property type="entry name" value="RNA_pol_sigma70_r4_t2"/>
</dbReference>
<dbReference type="AlphaFoldDB" id="A0A3B7MM34"/>
<dbReference type="Pfam" id="PF04542">
    <property type="entry name" value="Sigma70_r2"/>
    <property type="match status" value="1"/>
</dbReference>
<dbReference type="PANTHER" id="PTHR43133">
    <property type="entry name" value="RNA POLYMERASE ECF-TYPE SIGMA FACTO"/>
    <property type="match status" value="1"/>
</dbReference>
<evidence type="ECO:0000256" key="4">
    <source>
        <dbReference type="ARBA" id="ARBA00023163"/>
    </source>
</evidence>
<keyword evidence="4" id="KW-0804">Transcription</keyword>
<dbReference type="Gene3D" id="1.10.1740.10">
    <property type="match status" value="1"/>
</dbReference>
<dbReference type="InterPro" id="IPR007627">
    <property type="entry name" value="RNA_pol_sigma70_r2"/>
</dbReference>
<protein>
    <submittedName>
        <fullName evidence="7">RNA polymerase sigma-70 factor</fullName>
    </submittedName>
</protein>
<proteinExistence type="inferred from homology"/>
<evidence type="ECO:0000259" key="6">
    <source>
        <dbReference type="Pfam" id="PF08281"/>
    </source>
</evidence>
<evidence type="ECO:0000256" key="2">
    <source>
        <dbReference type="ARBA" id="ARBA00023015"/>
    </source>
</evidence>
<dbReference type="Proteomes" id="UP000263900">
    <property type="component" value="Chromosome"/>
</dbReference>
<keyword evidence="2" id="KW-0805">Transcription regulation</keyword>
<evidence type="ECO:0000256" key="3">
    <source>
        <dbReference type="ARBA" id="ARBA00023082"/>
    </source>
</evidence>
<dbReference type="NCBIfam" id="TIGR02937">
    <property type="entry name" value="sigma70-ECF"/>
    <property type="match status" value="1"/>
</dbReference>
<evidence type="ECO:0000259" key="5">
    <source>
        <dbReference type="Pfam" id="PF04542"/>
    </source>
</evidence>
<evidence type="ECO:0000256" key="1">
    <source>
        <dbReference type="ARBA" id="ARBA00010641"/>
    </source>
</evidence>
<dbReference type="GO" id="GO:0003677">
    <property type="term" value="F:DNA binding"/>
    <property type="evidence" value="ECO:0007669"/>
    <property type="project" value="InterPro"/>
</dbReference>
<dbReference type="EMBL" id="CP032157">
    <property type="protein sequence ID" value="AXY75198.1"/>
    <property type="molecule type" value="Genomic_DNA"/>
</dbReference>
<dbReference type="KEGG" id="pseg:D3H65_14940"/>
<dbReference type="InterPro" id="IPR014327">
    <property type="entry name" value="RNA_pol_sigma70_bacteroid"/>
</dbReference>
<dbReference type="SUPFAM" id="SSF88659">
    <property type="entry name" value="Sigma3 and sigma4 domains of RNA polymerase sigma factors"/>
    <property type="match status" value="1"/>
</dbReference>
<name>A0A3B7MM34_9BACT</name>
<evidence type="ECO:0000313" key="8">
    <source>
        <dbReference type="Proteomes" id="UP000263900"/>
    </source>
</evidence>
<dbReference type="InterPro" id="IPR036388">
    <property type="entry name" value="WH-like_DNA-bd_sf"/>
</dbReference>
<dbReference type="OrthoDB" id="656273at2"/>
<keyword evidence="3" id="KW-0731">Sigma factor</keyword>
<dbReference type="Pfam" id="PF08281">
    <property type="entry name" value="Sigma70_r4_2"/>
    <property type="match status" value="1"/>
</dbReference>
<dbReference type="NCBIfam" id="TIGR02985">
    <property type="entry name" value="Sig70_bacteroi1"/>
    <property type="match status" value="1"/>
</dbReference>
<accession>A0A3B7MM34</accession>
<dbReference type="GO" id="GO:0006352">
    <property type="term" value="P:DNA-templated transcription initiation"/>
    <property type="evidence" value="ECO:0007669"/>
    <property type="project" value="InterPro"/>
</dbReference>
<keyword evidence="8" id="KW-1185">Reference proteome</keyword>
<organism evidence="7 8">
    <name type="scientific">Paraflavitalea soli</name>
    <dbReference type="NCBI Taxonomy" id="2315862"/>
    <lineage>
        <taxon>Bacteria</taxon>
        <taxon>Pseudomonadati</taxon>
        <taxon>Bacteroidota</taxon>
        <taxon>Chitinophagia</taxon>
        <taxon>Chitinophagales</taxon>
        <taxon>Chitinophagaceae</taxon>
        <taxon>Paraflavitalea</taxon>
    </lineage>
</organism>
<evidence type="ECO:0000313" key="7">
    <source>
        <dbReference type="EMBL" id="AXY75198.1"/>
    </source>
</evidence>